<dbReference type="InterPro" id="IPR012340">
    <property type="entry name" value="NA-bd_OB-fold"/>
</dbReference>
<feature type="domain" description="S1 motif" evidence="1">
    <location>
        <begin position="200"/>
        <end position="261"/>
    </location>
</feature>
<protein>
    <submittedName>
        <fullName evidence="2">Small subunit ribosomal protein S1</fullName>
    </submittedName>
</protein>
<dbReference type="STRING" id="1121429.SAMN02745133_02209"/>
<dbReference type="PROSITE" id="PS50126">
    <property type="entry name" value="S1"/>
    <property type="match status" value="2"/>
</dbReference>
<dbReference type="SMART" id="SM00316">
    <property type="entry name" value="S1"/>
    <property type="match status" value="3"/>
</dbReference>
<dbReference type="GO" id="GO:0005840">
    <property type="term" value="C:ribosome"/>
    <property type="evidence" value="ECO:0007669"/>
    <property type="project" value="UniProtKB-KW"/>
</dbReference>
<dbReference type="EMBL" id="FQUY01000016">
    <property type="protein sequence ID" value="SHF26425.1"/>
    <property type="molecule type" value="Genomic_DNA"/>
</dbReference>
<accession>A0A1M5A8F4</accession>
<dbReference type="AlphaFoldDB" id="A0A1M5A8F4"/>
<sequence length="301" mass="34272">MKTLLPPERNFEQKTDHWNLLYDARDRNTIMTATVIATRRHETLEGLAWELEFDGFPNVRGLVPASETGLPTDKMMNFFVGKEINIRIKGIDKKNNLVACTRRELVEEARNRLLHIAEEGIKFEAQVVFVSDIWLGVDIGGGVIVSFNPREARVSRSMRLDELYSEGQYVQAIIDKIDKSTGQIIVSLIDPWEHVKYIRGDIVTGTVVRLGLGNIFLALSPGVVGIAPYPVNNPTPRLGEKLVCIVNNCNTKEKEISLSVFDPELIRGRRKNRNYWRNKKAEKTSKLTLVQPNPEHKREEK</sequence>
<dbReference type="InterPro" id="IPR003029">
    <property type="entry name" value="S1_domain"/>
</dbReference>
<keyword evidence="2" id="KW-0689">Ribosomal protein</keyword>
<proteinExistence type="predicted"/>
<evidence type="ECO:0000313" key="2">
    <source>
        <dbReference type="EMBL" id="SHF26425.1"/>
    </source>
</evidence>
<evidence type="ECO:0000259" key="1">
    <source>
        <dbReference type="PROSITE" id="PS50126"/>
    </source>
</evidence>
<dbReference type="Proteomes" id="UP000184148">
    <property type="component" value="Unassembled WGS sequence"/>
</dbReference>
<dbReference type="SUPFAM" id="SSF50249">
    <property type="entry name" value="Nucleic acid-binding proteins"/>
    <property type="match status" value="3"/>
</dbReference>
<organism evidence="2 3">
    <name type="scientific">Desulforamulus putei DSM 12395</name>
    <dbReference type="NCBI Taxonomy" id="1121429"/>
    <lineage>
        <taxon>Bacteria</taxon>
        <taxon>Bacillati</taxon>
        <taxon>Bacillota</taxon>
        <taxon>Clostridia</taxon>
        <taxon>Eubacteriales</taxon>
        <taxon>Peptococcaceae</taxon>
        <taxon>Desulforamulus</taxon>
    </lineage>
</organism>
<evidence type="ECO:0000313" key="3">
    <source>
        <dbReference type="Proteomes" id="UP000184148"/>
    </source>
</evidence>
<gene>
    <name evidence="2" type="ORF">SAMN02745133_02209</name>
</gene>
<keyword evidence="3" id="KW-1185">Reference proteome</keyword>
<reference evidence="3" key="1">
    <citation type="submission" date="2016-11" db="EMBL/GenBank/DDBJ databases">
        <authorList>
            <person name="Varghese N."/>
            <person name="Submissions S."/>
        </authorList>
    </citation>
    <scope>NUCLEOTIDE SEQUENCE [LARGE SCALE GENOMIC DNA]</scope>
    <source>
        <strain evidence="3">DSM 12395</strain>
    </source>
</reference>
<dbReference type="OrthoDB" id="9793609at2"/>
<feature type="domain" description="S1 motif" evidence="1">
    <location>
        <begin position="28"/>
        <end position="103"/>
    </location>
</feature>
<name>A0A1M5A8F4_9FIRM</name>
<keyword evidence="2" id="KW-0687">Ribonucleoprotein</keyword>
<dbReference type="RefSeq" id="WP_073239445.1">
    <property type="nucleotide sequence ID" value="NZ_FQUY01000016.1"/>
</dbReference>
<dbReference type="GO" id="GO:0003676">
    <property type="term" value="F:nucleic acid binding"/>
    <property type="evidence" value="ECO:0007669"/>
    <property type="project" value="InterPro"/>
</dbReference>